<feature type="binding site" evidence="18">
    <location>
        <position position="73"/>
    </location>
    <ligand>
        <name>Ca(2+)</name>
        <dbReference type="ChEBI" id="CHEBI:29108"/>
        <label>1</label>
    </ligand>
</feature>
<dbReference type="GO" id="GO:0046872">
    <property type="term" value="F:metal ion binding"/>
    <property type="evidence" value="ECO:0007669"/>
    <property type="project" value="UniProtKB-UniRule"/>
</dbReference>
<dbReference type="InterPro" id="IPR002016">
    <property type="entry name" value="Haem_peroxidase"/>
</dbReference>
<protein>
    <recommendedName>
        <fullName evidence="4 21">Peroxidase</fullName>
        <ecNumber evidence="4 21">1.11.1.7</ecNumber>
    </recommendedName>
</protein>
<keyword evidence="15 21" id="KW-0376">Hydrogen peroxide</keyword>
<dbReference type="PRINTS" id="PR00458">
    <property type="entry name" value="PEROXIDASE"/>
</dbReference>
<evidence type="ECO:0000256" key="19">
    <source>
        <dbReference type="PIRSR" id="PIRSR600823-4"/>
    </source>
</evidence>
<comment type="cofactor">
    <cofactor evidence="18 21">
        <name>Ca(2+)</name>
        <dbReference type="ChEBI" id="CHEBI:29108"/>
    </cofactor>
    <text evidence="18 21">Binds 2 calcium ions per subunit.</text>
</comment>
<dbReference type="PRINTS" id="PR00461">
    <property type="entry name" value="PLPEROXIDASE"/>
</dbReference>
<feature type="disulfide bond" evidence="20">
    <location>
        <begin position="199"/>
        <end position="232"/>
    </location>
</feature>
<dbReference type="EC" id="1.11.1.7" evidence="4 21"/>
<dbReference type="GO" id="GO:0005576">
    <property type="term" value="C:extracellular region"/>
    <property type="evidence" value="ECO:0007669"/>
    <property type="project" value="UniProtKB-SubCell"/>
</dbReference>
<feature type="disulfide bond" evidence="20">
    <location>
        <begin position="67"/>
        <end position="72"/>
    </location>
</feature>
<dbReference type="Gene3D" id="1.10.420.10">
    <property type="entry name" value="Peroxidase, domain 2"/>
    <property type="match status" value="1"/>
</dbReference>
<feature type="binding site" evidence="17">
    <location>
        <position position="162"/>
    </location>
    <ligand>
        <name>substrate</name>
    </ligand>
</feature>
<feature type="binding site" evidence="18">
    <location>
        <position position="88"/>
    </location>
    <ligand>
        <name>Ca(2+)</name>
        <dbReference type="ChEBI" id="CHEBI:29108"/>
        <label>1</label>
    </ligand>
</feature>
<dbReference type="SUPFAM" id="SSF48113">
    <property type="entry name" value="Heme-dependent peroxidases"/>
    <property type="match status" value="1"/>
</dbReference>
<feature type="chain" id="PRO_5016191204" description="Peroxidase" evidence="21">
    <location>
        <begin position="23"/>
        <end position="327"/>
    </location>
</feature>
<keyword evidence="8 18" id="KW-0479">Metal-binding</keyword>
<evidence type="ECO:0000256" key="16">
    <source>
        <dbReference type="PIRSR" id="PIRSR600823-1"/>
    </source>
</evidence>
<dbReference type="InterPro" id="IPR019794">
    <property type="entry name" value="Peroxidases_AS"/>
</dbReference>
<evidence type="ECO:0000256" key="18">
    <source>
        <dbReference type="PIRSR" id="PIRSR600823-3"/>
    </source>
</evidence>
<comment type="function">
    <text evidence="2">Removal of H(2)O(2), oxidation of toxic reductants, biosynthesis and degradation of lignin, suberization, auxin catabolism, response to environmental stresses such as wounding, pathogen attack and oxidative stress. These functions might be dependent on each isozyme/isoform in each plant tissue.</text>
</comment>
<comment type="similarity">
    <text evidence="21">Belongs to the peroxidase family. Classical plant (class III) peroxidase subfamily.</text>
</comment>
<dbReference type="Gene3D" id="1.10.520.10">
    <property type="match status" value="1"/>
</dbReference>
<dbReference type="GO" id="GO:0042744">
    <property type="term" value="P:hydrogen peroxide catabolic process"/>
    <property type="evidence" value="ECO:0007669"/>
    <property type="project" value="UniProtKB-KW"/>
</dbReference>
<dbReference type="InterPro" id="IPR033905">
    <property type="entry name" value="Secretory_peroxidase"/>
</dbReference>
<feature type="signal peptide" evidence="21">
    <location>
        <begin position="1"/>
        <end position="22"/>
    </location>
</feature>
<keyword evidence="13 20" id="KW-1015">Disulfide bond</keyword>
<dbReference type="GO" id="GO:0140825">
    <property type="term" value="F:lactoperoxidase activity"/>
    <property type="evidence" value="ECO:0007669"/>
    <property type="project" value="UniProtKB-EC"/>
</dbReference>
<keyword evidence="10 18" id="KW-0106">Calcium</keyword>
<accession>A0A2Z7CVI8</accession>
<dbReference type="FunFam" id="1.10.420.10:FF:000008">
    <property type="entry name" value="Peroxidase"/>
    <property type="match status" value="1"/>
</dbReference>
<evidence type="ECO:0000259" key="22">
    <source>
        <dbReference type="PROSITE" id="PS50873"/>
    </source>
</evidence>
<feature type="disulfide bond" evidence="20">
    <location>
        <begin position="120"/>
        <end position="323"/>
    </location>
</feature>
<evidence type="ECO:0000256" key="7">
    <source>
        <dbReference type="ARBA" id="ARBA00022617"/>
    </source>
</evidence>
<evidence type="ECO:0000256" key="10">
    <source>
        <dbReference type="ARBA" id="ARBA00022837"/>
    </source>
</evidence>
<keyword evidence="12 18" id="KW-0408">Iron</keyword>
<evidence type="ECO:0000256" key="17">
    <source>
        <dbReference type="PIRSR" id="PIRSR600823-2"/>
    </source>
</evidence>
<keyword evidence="9 21" id="KW-0732">Signal</keyword>
<feature type="binding site" description="axial binding residue" evidence="18">
    <location>
        <position position="192"/>
    </location>
    <ligand>
        <name>heme b</name>
        <dbReference type="ChEBI" id="CHEBI:60344"/>
    </ligand>
    <ligandPart>
        <name>Fe</name>
        <dbReference type="ChEBI" id="CHEBI:18248"/>
    </ligandPart>
</feature>
<gene>
    <name evidence="23" type="ORF">F511_10345</name>
</gene>
<feature type="binding site" evidence="18">
    <location>
        <position position="71"/>
    </location>
    <ligand>
        <name>Ca(2+)</name>
        <dbReference type="ChEBI" id="CHEBI:29108"/>
        <label>1</label>
    </ligand>
</feature>
<evidence type="ECO:0000256" key="15">
    <source>
        <dbReference type="ARBA" id="ARBA00023324"/>
    </source>
</evidence>
<keyword evidence="14" id="KW-0325">Glycoprotein</keyword>
<dbReference type="AlphaFoldDB" id="A0A2Z7CVI8"/>
<reference evidence="23 24" key="1">
    <citation type="journal article" date="2015" name="Proc. Natl. Acad. Sci. U.S.A.">
        <title>The resurrection genome of Boea hygrometrica: A blueprint for survival of dehydration.</title>
        <authorList>
            <person name="Xiao L."/>
            <person name="Yang G."/>
            <person name="Zhang L."/>
            <person name="Yang X."/>
            <person name="Zhao S."/>
            <person name="Ji Z."/>
            <person name="Zhou Q."/>
            <person name="Hu M."/>
            <person name="Wang Y."/>
            <person name="Chen M."/>
            <person name="Xu Y."/>
            <person name="Jin H."/>
            <person name="Xiao X."/>
            <person name="Hu G."/>
            <person name="Bao F."/>
            <person name="Hu Y."/>
            <person name="Wan P."/>
            <person name="Li L."/>
            <person name="Deng X."/>
            <person name="Kuang T."/>
            <person name="Xiang C."/>
            <person name="Zhu J.K."/>
            <person name="Oliver M.J."/>
            <person name="He Y."/>
        </authorList>
    </citation>
    <scope>NUCLEOTIDE SEQUENCE [LARGE SCALE GENOMIC DNA]</scope>
    <source>
        <strain evidence="24">cv. XS01</strain>
    </source>
</reference>
<keyword evidence="7 21" id="KW-0349">Heme</keyword>
<dbReference type="OrthoDB" id="2113341at2759"/>
<keyword evidence="6 21" id="KW-0575">Peroxidase</keyword>
<evidence type="ECO:0000256" key="11">
    <source>
        <dbReference type="ARBA" id="ARBA00023002"/>
    </source>
</evidence>
<feature type="binding site" evidence="18">
    <location>
        <position position="69"/>
    </location>
    <ligand>
        <name>Ca(2+)</name>
        <dbReference type="ChEBI" id="CHEBI:29108"/>
        <label>1</label>
    </ligand>
</feature>
<dbReference type="InterPro" id="IPR019793">
    <property type="entry name" value="Peroxidases_heam-ligand_BS"/>
</dbReference>
<comment type="subcellular location">
    <subcellularLocation>
        <location evidence="21">Secreted</location>
    </subcellularLocation>
</comment>
<keyword evidence="24" id="KW-1185">Reference proteome</keyword>
<evidence type="ECO:0000256" key="12">
    <source>
        <dbReference type="ARBA" id="ARBA00023004"/>
    </source>
</evidence>
<dbReference type="GO" id="GO:0006979">
    <property type="term" value="P:response to oxidative stress"/>
    <property type="evidence" value="ECO:0007669"/>
    <property type="project" value="UniProtKB-UniRule"/>
</dbReference>
<evidence type="ECO:0000256" key="6">
    <source>
        <dbReference type="ARBA" id="ARBA00022559"/>
    </source>
</evidence>
<dbReference type="PANTHER" id="PTHR31235">
    <property type="entry name" value="PEROXIDASE 25-RELATED"/>
    <property type="match status" value="1"/>
</dbReference>
<evidence type="ECO:0000256" key="21">
    <source>
        <dbReference type="RuleBase" id="RU362060"/>
    </source>
</evidence>
<comment type="cofactor">
    <cofactor evidence="18 21">
        <name>heme b</name>
        <dbReference type="ChEBI" id="CHEBI:60344"/>
    </cofactor>
    <text evidence="18 21">Binds 1 heme b (iron(II)-protoporphyrin IX) group per subunit.</text>
</comment>
<dbReference type="Pfam" id="PF00141">
    <property type="entry name" value="peroxidase"/>
    <property type="match status" value="1"/>
</dbReference>
<evidence type="ECO:0000256" key="3">
    <source>
        <dbReference type="ARBA" id="ARBA00006873"/>
    </source>
</evidence>
<feature type="binding site" evidence="18">
    <location>
        <position position="193"/>
    </location>
    <ligand>
        <name>Ca(2+)</name>
        <dbReference type="ChEBI" id="CHEBI:29108"/>
        <label>2</label>
    </ligand>
</feature>
<proteinExistence type="inferred from homology"/>
<name>A0A2Z7CVI8_9LAMI</name>
<sequence>MKTKSVVPSFLSVIILLQLANAQNLSVGYYSKSCPNLESIVEKTTARFVSSAKSLAPALLRMHFHDCFVRGCDGSVLINTRSKNDPAEKDSLPNQSLRGFKVIDAVKSDVEKACRNKVSCADILALVARDAVKLIGGPSWPVPLGRKDGRISRANESLANLPPPFFNVTQLIASFASKNLTAKDLVILSGGHTIGISHCSSFSSRLYNFNGQVNSSDPSMDPKYVAALKKKCPPPGNTTNIVDMDPGSGLDFDTNYYKILAQRRGLFQSDATLLQNSVTNAYIQQHVNAAAESSFFKDFADSMVKMGKIGVLTGPPGEIRKICSKIN</sequence>
<dbReference type="Proteomes" id="UP000250235">
    <property type="component" value="Unassembled WGS sequence"/>
</dbReference>
<keyword evidence="11 21" id="KW-0560">Oxidoreductase</keyword>
<evidence type="ECO:0000256" key="13">
    <source>
        <dbReference type="ARBA" id="ARBA00023157"/>
    </source>
</evidence>
<feature type="binding site" evidence="18">
    <location>
        <position position="253"/>
    </location>
    <ligand>
        <name>Ca(2+)</name>
        <dbReference type="ChEBI" id="CHEBI:29108"/>
        <label>2</label>
    </ligand>
</feature>
<feature type="active site" description="Proton acceptor" evidence="16">
    <location>
        <position position="65"/>
    </location>
</feature>
<feature type="disulfide bond" evidence="20">
    <location>
        <begin position="34"/>
        <end position="114"/>
    </location>
</feature>
<dbReference type="PROSITE" id="PS00435">
    <property type="entry name" value="PEROXIDASE_1"/>
    <property type="match status" value="1"/>
</dbReference>
<feature type="domain" description="Plant heme peroxidase family profile" evidence="22">
    <location>
        <begin position="24"/>
        <end position="327"/>
    </location>
</feature>
<evidence type="ECO:0000256" key="1">
    <source>
        <dbReference type="ARBA" id="ARBA00000189"/>
    </source>
</evidence>
<evidence type="ECO:0000256" key="20">
    <source>
        <dbReference type="PIRSR" id="PIRSR600823-5"/>
    </source>
</evidence>
<dbReference type="EMBL" id="KQ993830">
    <property type="protein sequence ID" value="KZV48659.1"/>
    <property type="molecule type" value="Genomic_DNA"/>
</dbReference>
<feature type="binding site" evidence="18">
    <location>
        <position position="245"/>
    </location>
    <ligand>
        <name>Ca(2+)</name>
        <dbReference type="ChEBI" id="CHEBI:29108"/>
        <label>2</label>
    </ligand>
</feature>
<dbReference type="GO" id="GO:0020037">
    <property type="term" value="F:heme binding"/>
    <property type="evidence" value="ECO:0007669"/>
    <property type="project" value="UniProtKB-UniRule"/>
</dbReference>
<dbReference type="CDD" id="cd00693">
    <property type="entry name" value="secretory_peroxidase"/>
    <property type="match status" value="1"/>
</dbReference>
<evidence type="ECO:0000256" key="5">
    <source>
        <dbReference type="ARBA" id="ARBA00022525"/>
    </source>
</evidence>
<keyword evidence="5 21" id="KW-0964">Secreted</keyword>
<evidence type="ECO:0000256" key="14">
    <source>
        <dbReference type="ARBA" id="ARBA00023180"/>
    </source>
</evidence>
<evidence type="ECO:0000256" key="2">
    <source>
        <dbReference type="ARBA" id="ARBA00002322"/>
    </source>
</evidence>
<feature type="binding site" evidence="18">
    <location>
        <position position="66"/>
    </location>
    <ligand>
        <name>Ca(2+)</name>
        <dbReference type="ChEBI" id="CHEBI:29108"/>
        <label>1</label>
    </ligand>
</feature>
<comment type="similarity">
    <text evidence="3">Belongs to the peroxidase family. Ascorbate peroxidase subfamily.</text>
</comment>
<dbReference type="InterPro" id="IPR000823">
    <property type="entry name" value="Peroxidase_pln"/>
</dbReference>
<evidence type="ECO:0000256" key="8">
    <source>
        <dbReference type="ARBA" id="ARBA00022723"/>
    </source>
</evidence>
<evidence type="ECO:0000313" key="23">
    <source>
        <dbReference type="EMBL" id="KZV48659.1"/>
    </source>
</evidence>
<dbReference type="InterPro" id="IPR010255">
    <property type="entry name" value="Haem_peroxidase_sf"/>
</dbReference>
<comment type="catalytic activity">
    <reaction evidence="1 21">
        <text>2 a phenolic donor + H2O2 = 2 a phenolic radical donor + 2 H2O</text>
        <dbReference type="Rhea" id="RHEA:56136"/>
        <dbReference type="ChEBI" id="CHEBI:15377"/>
        <dbReference type="ChEBI" id="CHEBI:16240"/>
        <dbReference type="ChEBI" id="CHEBI:139520"/>
        <dbReference type="ChEBI" id="CHEBI:139521"/>
        <dbReference type="EC" id="1.11.1.7"/>
    </reaction>
</comment>
<organism evidence="23 24">
    <name type="scientific">Dorcoceras hygrometricum</name>
    <dbReference type="NCBI Taxonomy" id="472368"/>
    <lineage>
        <taxon>Eukaryota</taxon>
        <taxon>Viridiplantae</taxon>
        <taxon>Streptophyta</taxon>
        <taxon>Embryophyta</taxon>
        <taxon>Tracheophyta</taxon>
        <taxon>Spermatophyta</taxon>
        <taxon>Magnoliopsida</taxon>
        <taxon>eudicotyledons</taxon>
        <taxon>Gunneridae</taxon>
        <taxon>Pentapetalae</taxon>
        <taxon>asterids</taxon>
        <taxon>lamiids</taxon>
        <taxon>Lamiales</taxon>
        <taxon>Gesneriaceae</taxon>
        <taxon>Didymocarpoideae</taxon>
        <taxon>Trichosporeae</taxon>
        <taxon>Loxocarpinae</taxon>
        <taxon>Dorcoceras</taxon>
    </lineage>
</organism>
<feature type="binding site" evidence="18">
    <location>
        <position position="75"/>
    </location>
    <ligand>
        <name>Ca(2+)</name>
        <dbReference type="ChEBI" id="CHEBI:29108"/>
        <label>1</label>
    </ligand>
</feature>
<dbReference type="PROSITE" id="PS50873">
    <property type="entry name" value="PEROXIDASE_4"/>
    <property type="match status" value="1"/>
</dbReference>
<feature type="site" description="Transition state stabilizer" evidence="19">
    <location>
        <position position="61"/>
    </location>
</feature>
<evidence type="ECO:0000256" key="9">
    <source>
        <dbReference type="ARBA" id="ARBA00022729"/>
    </source>
</evidence>
<evidence type="ECO:0000256" key="4">
    <source>
        <dbReference type="ARBA" id="ARBA00012313"/>
    </source>
</evidence>
<dbReference type="FunFam" id="1.10.520.10:FF:000001">
    <property type="entry name" value="Peroxidase"/>
    <property type="match status" value="1"/>
</dbReference>
<evidence type="ECO:0000313" key="24">
    <source>
        <dbReference type="Proteomes" id="UP000250235"/>
    </source>
</evidence>
<dbReference type="PROSITE" id="PS00436">
    <property type="entry name" value="PEROXIDASE_2"/>
    <property type="match status" value="1"/>
</dbReference>